<feature type="compositionally biased region" description="Basic and acidic residues" evidence="1">
    <location>
        <begin position="397"/>
        <end position="409"/>
    </location>
</feature>
<name>A0A3R7LZP5_9TRYP</name>
<comment type="caution">
    <text evidence="3">The sequence shown here is derived from an EMBL/GenBank/DDBJ whole genome shotgun (WGS) entry which is preliminary data.</text>
</comment>
<dbReference type="OrthoDB" id="10561882at2759"/>
<dbReference type="InterPro" id="IPR013320">
    <property type="entry name" value="ConA-like_dom_sf"/>
</dbReference>
<dbReference type="Gene3D" id="2.60.120.200">
    <property type="match status" value="1"/>
</dbReference>
<organism evidence="3 4">
    <name type="scientific">Trypanosoma conorhini</name>
    <dbReference type="NCBI Taxonomy" id="83891"/>
    <lineage>
        <taxon>Eukaryota</taxon>
        <taxon>Discoba</taxon>
        <taxon>Euglenozoa</taxon>
        <taxon>Kinetoplastea</taxon>
        <taxon>Metakinetoplastina</taxon>
        <taxon>Trypanosomatida</taxon>
        <taxon>Trypanosomatidae</taxon>
        <taxon>Trypanosoma</taxon>
    </lineage>
</organism>
<feature type="region of interest" description="Disordered" evidence="1">
    <location>
        <begin position="250"/>
        <end position="538"/>
    </location>
</feature>
<feature type="compositionally biased region" description="Polar residues" evidence="1">
    <location>
        <begin position="425"/>
        <end position="434"/>
    </location>
</feature>
<gene>
    <name evidence="3" type="ORF">Tco025E_09701</name>
</gene>
<feature type="domain" description="Trans-sialidase C-terminal" evidence="2">
    <location>
        <begin position="27"/>
        <end position="235"/>
    </location>
</feature>
<feature type="compositionally biased region" description="Low complexity" evidence="1">
    <location>
        <begin position="353"/>
        <end position="363"/>
    </location>
</feature>
<feature type="compositionally biased region" description="Basic and acidic residues" evidence="1">
    <location>
        <begin position="277"/>
        <end position="317"/>
    </location>
</feature>
<protein>
    <submittedName>
        <fullName evidence="3">Trans-sialidase</fullName>
    </submittedName>
</protein>
<feature type="compositionally biased region" description="Low complexity" evidence="1">
    <location>
        <begin position="500"/>
        <end position="518"/>
    </location>
</feature>
<dbReference type="InterPro" id="IPR008377">
    <property type="entry name" value="Sialidase_trypan"/>
</dbReference>
<dbReference type="SUPFAM" id="SSF49899">
    <property type="entry name" value="Concanavalin A-like lectins/glucanases"/>
    <property type="match status" value="1"/>
</dbReference>
<dbReference type="Proteomes" id="UP000284403">
    <property type="component" value="Unassembled WGS sequence"/>
</dbReference>
<dbReference type="PRINTS" id="PR01803">
    <property type="entry name" value="TCSIALIDASE"/>
</dbReference>
<feature type="compositionally biased region" description="Low complexity" evidence="1">
    <location>
        <begin position="461"/>
        <end position="480"/>
    </location>
</feature>
<dbReference type="RefSeq" id="XP_029223406.1">
    <property type="nucleotide sequence ID" value="XM_029376511.1"/>
</dbReference>
<feature type="compositionally biased region" description="Basic and acidic residues" evidence="1">
    <location>
        <begin position="443"/>
        <end position="452"/>
    </location>
</feature>
<accession>A0A3R7LZP5</accession>
<dbReference type="GeneID" id="40323312"/>
<sequence>MDAALQSCTSSAAVGTRINGVCNGPVPTRGLVGLLSNTLAGTAWVDEYRGVNATVKGGAATSEKGGVTFSGAGAGAEWPVGSRGQNQPYYFANNGFTLVASVMIHTVPEEDTPLLGVSMNDTAGTVLLGVTYTQDKKWKVTVGGKSRSLSTGDVTWEPGTAYQVILQMDTGDELSVYVDGDEIYNGEDAAEAVEKLFTPHRISHFYVGDGSAAAGTKTSHHVTVASALLYNEALTGDEIRKLAGSKVALGGPSAGKESRELQAAPPVPTSEGGEPVPEAKLEDGRGEQQTEDGERTEGPQEKEDGAADEVSVREEHLPAVLGSGGANASPQQPVNAPPHATGTPKVEDEQSQEAEAGSAGGPAPREEDAGVPDPGAAPPSSDVEVASEPTGDSLHSQSEEQHQQEEKEAATQLSQGTDREAGEASTPSNPTPNSGAEEEEKAEGEKEKKELEEVTEDSDGALASPPLSAPAAAGAPRPGATEQAVGAQTSERQREPSPPADGAATAGQVGDGQAQQGAPSHAPETDGGVPSASAAPTG</sequence>
<dbReference type="GO" id="GO:0004308">
    <property type="term" value="F:exo-alpha-sialidase activity"/>
    <property type="evidence" value="ECO:0007669"/>
    <property type="project" value="InterPro"/>
</dbReference>
<dbReference type="AlphaFoldDB" id="A0A3R7LZP5"/>
<evidence type="ECO:0000256" key="1">
    <source>
        <dbReference type="SAM" id="MobiDB-lite"/>
    </source>
</evidence>
<feature type="non-terminal residue" evidence="3">
    <location>
        <position position="538"/>
    </location>
</feature>
<reference evidence="3 4" key="1">
    <citation type="journal article" date="2018" name="BMC Genomics">
        <title>Genomic comparison of Trypanosoma conorhini and Trypanosoma rangeli to Trypanosoma cruzi strains of high and low virulence.</title>
        <authorList>
            <person name="Bradwell K.R."/>
            <person name="Koparde V.N."/>
            <person name="Matveyev A.V."/>
            <person name="Serrano M.G."/>
            <person name="Alves J.M."/>
            <person name="Parikh H."/>
            <person name="Huang B."/>
            <person name="Lee V."/>
            <person name="Espinosa-Alvarez O."/>
            <person name="Ortiz P.A."/>
            <person name="Costa-Martins A.G."/>
            <person name="Teixeira M.M."/>
            <person name="Buck G.A."/>
        </authorList>
    </citation>
    <scope>NUCLEOTIDE SEQUENCE [LARGE SCALE GENOMIC DNA]</scope>
    <source>
        <strain evidence="3 4">025E</strain>
    </source>
</reference>
<keyword evidence="4" id="KW-1185">Reference proteome</keyword>
<evidence type="ECO:0000313" key="3">
    <source>
        <dbReference type="EMBL" id="RNE96683.1"/>
    </source>
</evidence>
<dbReference type="EMBL" id="MKKU01001229">
    <property type="protein sequence ID" value="RNE96683.1"/>
    <property type="molecule type" value="Genomic_DNA"/>
</dbReference>
<evidence type="ECO:0000313" key="4">
    <source>
        <dbReference type="Proteomes" id="UP000284403"/>
    </source>
</evidence>
<evidence type="ECO:0000259" key="2">
    <source>
        <dbReference type="Pfam" id="PF22925"/>
    </source>
</evidence>
<dbReference type="Pfam" id="PF22925">
    <property type="entry name" value="TS_C"/>
    <property type="match status" value="1"/>
</dbReference>
<feature type="compositionally biased region" description="Low complexity" evidence="1">
    <location>
        <begin position="371"/>
        <end position="383"/>
    </location>
</feature>
<proteinExistence type="predicted"/>
<dbReference type="InterPro" id="IPR055239">
    <property type="entry name" value="TS_C"/>
</dbReference>